<reference evidence="3 4" key="1">
    <citation type="journal article" date="2012" name="Nat. Genet.">
        <title>Plasmodium cynomolgi genome sequences provide insight into Plasmodium vivax and the monkey malaria clade.</title>
        <authorList>
            <person name="Tachibana S."/>
            <person name="Sullivan S.A."/>
            <person name="Kawai S."/>
            <person name="Nakamura S."/>
            <person name="Kim H.R."/>
            <person name="Goto N."/>
            <person name="Arisue N."/>
            <person name="Palacpac N.M.Q."/>
            <person name="Honma H."/>
            <person name="Yagi M."/>
            <person name="Tougan T."/>
            <person name="Katakai Y."/>
            <person name="Kaneko O."/>
            <person name="Mita T."/>
            <person name="Kita K."/>
            <person name="Yasutomi Y."/>
            <person name="Sutton P.L."/>
            <person name="Shakhbatyan R."/>
            <person name="Horii T."/>
            <person name="Yasunaga T."/>
            <person name="Barnwell J.W."/>
            <person name="Escalante A.A."/>
            <person name="Carlton J.M."/>
            <person name="Tanabe K."/>
        </authorList>
    </citation>
    <scope>NUCLEOTIDE SEQUENCE [LARGE SCALE GENOMIC DNA]</scope>
    <source>
        <strain evidence="3 4">B</strain>
    </source>
</reference>
<feature type="domain" description="RAP" evidence="2">
    <location>
        <begin position="1596"/>
        <end position="1653"/>
    </location>
</feature>
<dbReference type="SMART" id="SM00952">
    <property type="entry name" value="RAP"/>
    <property type="match status" value="1"/>
</dbReference>
<feature type="region of interest" description="Disordered" evidence="1">
    <location>
        <begin position="421"/>
        <end position="445"/>
    </location>
</feature>
<feature type="region of interest" description="Disordered" evidence="1">
    <location>
        <begin position="294"/>
        <end position="328"/>
    </location>
</feature>
<name>K6UDX1_PLACD</name>
<feature type="compositionally biased region" description="Polar residues" evidence="1">
    <location>
        <begin position="33"/>
        <end position="43"/>
    </location>
</feature>
<dbReference type="OrthoDB" id="385235at2759"/>
<feature type="region of interest" description="Disordered" evidence="1">
    <location>
        <begin position="1201"/>
        <end position="1232"/>
    </location>
</feature>
<feature type="region of interest" description="Disordered" evidence="1">
    <location>
        <begin position="1121"/>
        <end position="1152"/>
    </location>
</feature>
<organism evidence="3 4">
    <name type="scientific">Plasmodium cynomolgi (strain B)</name>
    <dbReference type="NCBI Taxonomy" id="1120755"/>
    <lineage>
        <taxon>Eukaryota</taxon>
        <taxon>Sar</taxon>
        <taxon>Alveolata</taxon>
        <taxon>Apicomplexa</taxon>
        <taxon>Aconoidasida</taxon>
        <taxon>Haemosporida</taxon>
        <taxon>Plasmodiidae</taxon>
        <taxon>Plasmodium</taxon>
        <taxon>Plasmodium (Plasmodium)</taxon>
    </lineage>
</organism>
<dbReference type="RefSeq" id="XP_004223288.1">
    <property type="nucleotide sequence ID" value="XM_004223240.1"/>
</dbReference>
<evidence type="ECO:0000313" key="4">
    <source>
        <dbReference type="Proteomes" id="UP000006319"/>
    </source>
</evidence>
<feature type="region of interest" description="Disordered" evidence="1">
    <location>
        <begin position="232"/>
        <end position="263"/>
    </location>
</feature>
<evidence type="ECO:0000259" key="2">
    <source>
        <dbReference type="SMART" id="SM00952"/>
    </source>
</evidence>
<dbReference type="EMBL" id="DF157103">
    <property type="protein sequence ID" value="GAB67341.1"/>
    <property type="molecule type" value="Genomic_DNA"/>
</dbReference>
<protein>
    <recommendedName>
        <fullName evidence="2">RAP domain-containing protein</fullName>
    </recommendedName>
</protein>
<evidence type="ECO:0000313" key="3">
    <source>
        <dbReference type="EMBL" id="GAB67341.1"/>
    </source>
</evidence>
<feature type="compositionally biased region" description="Basic and acidic residues" evidence="1">
    <location>
        <begin position="295"/>
        <end position="313"/>
    </location>
</feature>
<gene>
    <name evidence="3" type="ORF">PCYB_113610</name>
</gene>
<dbReference type="GO" id="GO:0044528">
    <property type="term" value="P:regulation of mitochondrial mRNA stability"/>
    <property type="evidence" value="ECO:0007669"/>
    <property type="project" value="InterPro"/>
</dbReference>
<dbReference type="InterPro" id="IPR013584">
    <property type="entry name" value="RAP"/>
</dbReference>
<keyword evidence="4" id="KW-1185">Reference proteome</keyword>
<dbReference type="Proteomes" id="UP000006319">
    <property type="component" value="Chromosome 11"/>
</dbReference>
<feature type="compositionally biased region" description="Basic and acidic residues" evidence="1">
    <location>
        <begin position="80"/>
        <end position="98"/>
    </location>
</feature>
<sequence>MRNFIAGNLRQCRLFTKTWKGGVHGRGNLPTRGLSTNRGLSTTRGEEKYGHRLVSCEEGGSTPNEKQNQGGNLRANENTSHNDGHSTAHYDSRNDHPDATSTSDFIHVRKQRDFLQKIDEDDCAQQEHSTVRIFKQRDAEADSDFLPCNDKYNKLVTRYNEQKGLAKGGSKTKKSLRFGQNALPLQDEEKSLWEILKEKEDYLRNKKKLKNYQKELDHKMSREYQKVKKEEQYMHSTTGGESTGVRNRGGRRGPLFDAGSPPHDDIDRFLSGDEAYTNEIKSYDEIYTESALHGGEAKRRGATGKEGKEGKEDLEGEEDLENHSIGAQEDEAVQQDTNELNINKMIHEDLTQSTLSCDMNARYAELRRKKVVSEFLVDDLDAKGEANSAASGRDSLFVNEVEDITARRCIGEIASGGGYQLGKDRQKEDPCTATHNNQVGTQRPPSECTIEVTPAQDVERLSGQSLSTIIDGNIDNLIIQREIKKEKTAMGIMAVLYNNLHSCDNINLSSAIMKISKVMDSYQKESVTKNYMYLNVLKRINEKLSSFEMSNLVQIFYAFVKMEQFPYFFNDVINYMSVKLKEAEPKHVCSILYTLSNILVETNESRIFKMKVIDMVKSDMLTKSTNLHLNDVISLLTSLSKLKYKEVNTYYELSKRIEENVDQLNMKNVSNILWAFSHINYTSKLVKKLKKIVEKDIHKADHLDLVNIVYSLTKLNEYDEYLYMDIFYNAINVYLHHMSVKNLCILLWSYTYVNAHKPDLYINILTKLNENVKQISTKDIVSILTCLSRIQFSYKYKHLFSFLKNKVVKNLYAFTPLQITNVMYHSSFLEIYDHKFYYLLVQQIYQIRHLLYLENLTLILYALKNVCYLNVHHVDVFKLITHILQNVKRKYKLLCGEDCINIMLIINDLAKYAQQGYLVCASPPVGSTDREVPSPMVGPSFLIPPHGGTSSPKSYIDIFDENVNLTELPPSLMSNNEEEVYLPHISDLLYEQIKLRLHNFWQLSIKDVNNLLIIMRDKHMHDDVILNMIMRQIIPILSKSTNMEFLIFLSNITASRYMKFVALTHMSRRPKLIALFKKKINSITSGILNSYQWEEEADSYGSPLNGADSYGSPLNGANSYGPPLNGADSYGSPLNGADSFGSPLNGADASDPLNQRTLLTMRGEALGGDSIPSLGDDPIVQARESVKCNALQARGNINGIVHQSGENTNGSALQAGEAPNGVASKMESTPTGYISRSPSTVVDLNSCIALCYACFNIHYEDDNILKLYDLLEHMIVQEKRPISSFMLINFVYILALTNNKMALVRKLSQEYMHHRYASDLEKSPKERESLQSPLTICRDEQDGCDPSSMNQSLRTSQHHNTKTSFNLFYEENDKLRTYLQKGDEEACLLLLKLAYINTLINKYHYLYHLLSEISSYSDQIYTHEFIMLAKQVCYHVYNFVDFFSRDKEAKYLWNKVAPNVYINENHIYLDLDYEPSAVNMRITAVERDMNISTHRMENTAQVSEPQQNRKIAKSFDNNLNIAKFFYHVLNYNMDDVSIRNANCASSREERKKIKMFHFDHVICDILNFLNVQYKGSYTHENIYKVCCSFPYERHLIDLMSYEDVLYPSHRPLLSAELRQKQLALKGWTVHAINFRDLYNSVKDKNVICYIFNIVKKIKKDLKELPDDEKKLEEKNFWENLQYANI</sequence>
<proteinExistence type="predicted"/>
<evidence type="ECO:0000256" key="1">
    <source>
        <dbReference type="SAM" id="MobiDB-lite"/>
    </source>
</evidence>
<feature type="region of interest" description="Disordered" evidence="1">
    <location>
        <begin position="22"/>
        <end position="105"/>
    </location>
</feature>
<dbReference type="GeneID" id="14693707"/>
<dbReference type="OMA" id="ALCYACF"/>
<dbReference type="InterPro" id="IPR058917">
    <property type="entry name" value="RESC6_dom"/>
</dbReference>
<dbReference type="PhylomeDB" id="K6UDX1"/>
<dbReference type="eggNOG" id="ENOG502RSUJ">
    <property type="taxonomic scope" value="Eukaryota"/>
</dbReference>
<dbReference type="KEGG" id="pcy:PCYB_113610"/>
<dbReference type="Pfam" id="PF26188">
    <property type="entry name" value="RESC6"/>
    <property type="match status" value="1"/>
</dbReference>
<feature type="compositionally biased region" description="Polar residues" evidence="1">
    <location>
        <begin position="433"/>
        <end position="444"/>
    </location>
</feature>
<dbReference type="VEuPathDB" id="PlasmoDB:PCYB_113610"/>
<accession>K6UDX1</accession>
<feature type="compositionally biased region" description="Polar residues" evidence="1">
    <location>
        <begin position="61"/>
        <end position="79"/>
    </location>
</feature>